<comment type="caution">
    <text evidence="2">The sequence shown here is derived from an EMBL/GenBank/DDBJ whole genome shotgun (WGS) entry which is preliminary data.</text>
</comment>
<sequence>MPRRLLPSVRVRTAAPPHRGGGPTGRKRLWHPDRGTVEFACTAFHLAEQSEQTLVIYSDDRQVAASALATTCVA</sequence>
<evidence type="ECO:0000256" key="1">
    <source>
        <dbReference type="SAM" id="MobiDB-lite"/>
    </source>
</evidence>
<name>A0A1V6MUX9_9ACTN</name>
<evidence type="ECO:0000313" key="2">
    <source>
        <dbReference type="EMBL" id="OQD56274.1"/>
    </source>
</evidence>
<reference evidence="3" key="1">
    <citation type="submission" date="2016-11" db="EMBL/GenBank/DDBJ databases">
        <authorList>
            <person name="Schniete J.K."/>
            <person name="Salih T."/>
            <person name="Algora Gallardo L."/>
            <person name="Martinez Fernandez S."/>
            <person name="Herron P.R."/>
        </authorList>
    </citation>
    <scope>NUCLEOTIDE SEQUENCE [LARGE SCALE GENOMIC DNA]</scope>
    <source>
        <strain evidence="3">DSM 41896</strain>
    </source>
</reference>
<dbReference type="EMBL" id="MPOH02000009">
    <property type="protein sequence ID" value="OQD56274.1"/>
    <property type="molecule type" value="Genomic_DNA"/>
</dbReference>
<organism evidence="2 3">
    <name type="scientific">Streptomyces phaeoluteigriseus</name>
    <dbReference type="NCBI Taxonomy" id="114686"/>
    <lineage>
        <taxon>Bacteria</taxon>
        <taxon>Bacillati</taxon>
        <taxon>Actinomycetota</taxon>
        <taxon>Actinomycetes</taxon>
        <taxon>Kitasatosporales</taxon>
        <taxon>Streptomycetaceae</taxon>
        <taxon>Streptomyces</taxon>
        <taxon>Streptomyces aurantiacus group</taxon>
    </lineage>
</organism>
<reference evidence="2 3" key="2">
    <citation type="submission" date="2017-02" db="EMBL/GenBank/DDBJ databases">
        <title>Draft genome sequence of Streptomyces phaeoluteigriseus type strain DSM41896.</title>
        <authorList>
            <person name="Salih T.S."/>
            <person name="Algora Gallardo L."/>
            <person name="Melo Santos T."/>
            <person name="Filgueira Martinez S."/>
            <person name="Herron P.R."/>
        </authorList>
    </citation>
    <scope>NUCLEOTIDE SEQUENCE [LARGE SCALE GENOMIC DNA]</scope>
    <source>
        <strain evidence="2 3">DSM 41896</strain>
    </source>
</reference>
<feature type="region of interest" description="Disordered" evidence="1">
    <location>
        <begin position="1"/>
        <end position="31"/>
    </location>
</feature>
<gene>
    <name evidence="2" type="ORF">BM536_008265</name>
</gene>
<dbReference type="STRING" id="114686.BM536_008265"/>
<protein>
    <submittedName>
        <fullName evidence="2">Uncharacterized protein</fullName>
    </submittedName>
</protein>
<dbReference type="Proteomes" id="UP000184286">
    <property type="component" value="Unassembled WGS sequence"/>
</dbReference>
<accession>A0A1V6MUX9</accession>
<proteinExistence type="predicted"/>
<evidence type="ECO:0000313" key="3">
    <source>
        <dbReference type="Proteomes" id="UP000184286"/>
    </source>
</evidence>
<dbReference type="AlphaFoldDB" id="A0A1V6MUX9"/>